<evidence type="ECO:0000313" key="4">
    <source>
        <dbReference type="Proteomes" id="UP000008043"/>
    </source>
</evidence>
<dbReference type="HOGENOM" id="CLU_073799_0_0_11"/>
<evidence type="ECO:0000313" key="3">
    <source>
        <dbReference type="EMBL" id="CCK28393.1"/>
    </source>
</evidence>
<dbReference type="AlphaFoldDB" id="K4R4Z6"/>
<dbReference type="STRING" id="1214101.BN159_4014"/>
<gene>
    <name evidence="3" type="ORF">BN159_4014</name>
</gene>
<keyword evidence="2" id="KW-0472">Membrane</keyword>
<proteinExistence type="predicted"/>
<keyword evidence="2" id="KW-1133">Transmembrane helix</keyword>
<keyword evidence="2" id="KW-0812">Transmembrane</keyword>
<feature type="region of interest" description="Disordered" evidence="1">
    <location>
        <begin position="322"/>
        <end position="342"/>
    </location>
</feature>
<dbReference type="KEGG" id="sdv:BN159_4014"/>
<dbReference type="Proteomes" id="UP000008043">
    <property type="component" value="Chromosome"/>
</dbReference>
<name>K4R4Z6_STRDJ</name>
<keyword evidence="4" id="KW-1185">Reference proteome</keyword>
<evidence type="ECO:0000256" key="2">
    <source>
        <dbReference type="SAM" id="Phobius"/>
    </source>
</evidence>
<feature type="transmembrane region" description="Helical" evidence="2">
    <location>
        <begin position="21"/>
        <end position="42"/>
    </location>
</feature>
<dbReference type="EMBL" id="HE971709">
    <property type="protein sequence ID" value="CCK28393.1"/>
    <property type="molecule type" value="Genomic_DNA"/>
</dbReference>
<feature type="transmembrane region" description="Helical" evidence="2">
    <location>
        <begin position="62"/>
        <end position="85"/>
    </location>
</feature>
<feature type="transmembrane region" description="Helical" evidence="2">
    <location>
        <begin position="248"/>
        <end position="264"/>
    </location>
</feature>
<dbReference type="RefSeq" id="WP_015658745.1">
    <property type="nucleotide sequence ID" value="NC_020504.1"/>
</dbReference>
<dbReference type="OrthoDB" id="529448at2"/>
<accession>K4R4Z6</accession>
<dbReference type="PATRIC" id="fig|1214101.3.peg.4064"/>
<reference evidence="3 4" key="1">
    <citation type="journal article" date="2012" name="J. Bacteriol.">
        <title>Genome sequence of the bacterium Streptomyces davawensis JCM 4913 and heterologous production of the unique antibiotic roseoflavin.</title>
        <authorList>
            <person name="Jankowitsch F."/>
            <person name="Schwarz J."/>
            <person name="Ruckert C."/>
            <person name="Gust B."/>
            <person name="Szczepanowski R."/>
            <person name="Blom J."/>
            <person name="Pelzer S."/>
            <person name="Kalinowski J."/>
            <person name="Mack M."/>
        </authorList>
    </citation>
    <scope>NUCLEOTIDE SEQUENCE [LARGE SCALE GENOMIC DNA]</scope>
    <source>
        <strain evidence="4">DSM 101723 / JCM 4913 / KCC S-0913 / 768</strain>
    </source>
</reference>
<feature type="transmembrane region" description="Helical" evidence="2">
    <location>
        <begin position="224"/>
        <end position="242"/>
    </location>
</feature>
<evidence type="ECO:0000256" key="1">
    <source>
        <dbReference type="SAM" id="MobiDB-lite"/>
    </source>
</evidence>
<sequence length="342" mass="37208">MKLGASMQPPAGLAGGRRFFLVGYLPTYAAAFFLLVLFWAGARGWRPPVDGTLRFSRAWATAAALGVGEILLLVLGVTLVAVLLAPLQTSVVRLLEGAWPEWLTRARWIRGRQLRKKQAWERRTELPAVVPVPPGPSGVWTQSVPVAPEVVQRAGVAADELRRRYPLRDHLIRPTALGNALAAAEDTAGRSFGYDAVVAWPRLYAVLGEPVRAVVDDRRDTMDAAARMAVTTLVTALIAAAALARTGWWLTLALLPLAVSWVAYRGAVRAAMAYGESLNVAFDLHRFALLEALRAPVPEEPDEERRTAAAWCDLWRQGVPLPPGFRYTTPQDQGTTGGQGQP</sequence>
<organism evidence="3 4">
    <name type="scientific">Streptomyces davaonensis (strain DSM 101723 / JCM 4913 / KCC S-0913 / 768)</name>
    <dbReference type="NCBI Taxonomy" id="1214101"/>
    <lineage>
        <taxon>Bacteria</taxon>
        <taxon>Bacillati</taxon>
        <taxon>Actinomycetota</taxon>
        <taxon>Actinomycetes</taxon>
        <taxon>Kitasatosporales</taxon>
        <taxon>Streptomycetaceae</taxon>
        <taxon>Streptomyces</taxon>
    </lineage>
</organism>
<dbReference type="eggNOG" id="ENOG50336BF">
    <property type="taxonomic scope" value="Bacteria"/>
</dbReference>
<protein>
    <submittedName>
        <fullName evidence="3">Uncharacterized protein</fullName>
    </submittedName>
</protein>